<gene>
    <name evidence="2" type="ORF">BE221DRAFT_22056</name>
</gene>
<dbReference type="EMBL" id="KZ155826">
    <property type="protein sequence ID" value="OUS43773.1"/>
    <property type="molecule type" value="Genomic_DNA"/>
</dbReference>
<evidence type="ECO:0000313" key="2">
    <source>
        <dbReference type="EMBL" id="OUS43773.1"/>
    </source>
</evidence>
<name>A0A1Y5I6R0_OSTTA</name>
<feature type="compositionally biased region" description="Basic and acidic residues" evidence="1">
    <location>
        <begin position="184"/>
        <end position="193"/>
    </location>
</feature>
<dbReference type="Proteomes" id="UP000195557">
    <property type="component" value="Unassembled WGS sequence"/>
</dbReference>
<feature type="non-terminal residue" evidence="2">
    <location>
        <position position="1"/>
    </location>
</feature>
<sequence>PGDAPARRHRRPRARDDDAGSTRRGDGAWEDDSIDSRGRGRGRGRGGGADIAVHASGACYAVRELAVSRASGGAGVDGRATSTRDGATKRSRSVKTVDPATIEARRRKEMLRSRARRATQSAEARERERLRSQRRRDERTPEMRAEIAMKKARIRLERKRSREEQGADASSKSAQTQTNTNLGSEREAESNTE</sequence>
<accession>A0A1Y5I6R0</accession>
<dbReference type="AlphaFoldDB" id="A0A1Y5I6R0"/>
<feature type="region of interest" description="Disordered" evidence="1">
    <location>
        <begin position="1"/>
        <end position="50"/>
    </location>
</feature>
<feature type="compositionally biased region" description="Basic and acidic residues" evidence="1">
    <location>
        <begin position="123"/>
        <end position="149"/>
    </location>
</feature>
<proteinExistence type="predicted"/>
<protein>
    <submittedName>
        <fullName evidence="2">Uncharacterized protein</fullName>
    </submittedName>
</protein>
<feature type="region of interest" description="Disordered" evidence="1">
    <location>
        <begin position="69"/>
        <end position="193"/>
    </location>
</feature>
<feature type="compositionally biased region" description="Basic and acidic residues" evidence="1">
    <location>
        <begin position="103"/>
        <end position="112"/>
    </location>
</feature>
<reference evidence="2" key="1">
    <citation type="submission" date="2017-04" db="EMBL/GenBank/DDBJ databases">
        <title>Population genomics of picophytoplankton unveils novel chromosome hypervariability.</title>
        <authorList>
            <consortium name="DOE Joint Genome Institute"/>
            <person name="Blanc-Mathieu R."/>
            <person name="Krasovec M."/>
            <person name="Hebrard M."/>
            <person name="Yau S."/>
            <person name="Desgranges E."/>
            <person name="Martin J."/>
            <person name="Schackwitz W."/>
            <person name="Kuo A."/>
            <person name="Salin G."/>
            <person name="Donnadieu C."/>
            <person name="Desdevises Y."/>
            <person name="Sanchez-Ferandin S."/>
            <person name="Moreau H."/>
            <person name="Rivals E."/>
            <person name="Grigoriev I.V."/>
            <person name="Grimsley N."/>
            <person name="Eyre-Walker A."/>
            <person name="Piganeau G."/>
        </authorList>
    </citation>
    <scope>NUCLEOTIDE SEQUENCE [LARGE SCALE GENOMIC DNA]</scope>
    <source>
        <strain evidence="2">RCC 1115</strain>
    </source>
</reference>
<feature type="compositionally biased region" description="Basic and acidic residues" evidence="1">
    <location>
        <begin position="14"/>
        <end position="27"/>
    </location>
</feature>
<feature type="compositionally biased region" description="Polar residues" evidence="1">
    <location>
        <begin position="168"/>
        <end position="183"/>
    </location>
</feature>
<evidence type="ECO:0000256" key="1">
    <source>
        <dbReference type="SAM" id="MobiDB-lite"/>
    </source>
</evidence>
<feature type="compositionally biased region" description="Basic residues" evidence="1">
    <location>
        <begin position="150"/>
        <end position="159"/>
    </location>
</feature>
<organism evidence="2">
    <name type="scientific">Ostreococcus tauri</name>
    <name type="common">Marine green alga</name>
    <dbReference type="NCBI Taxonomy" id="70448"/>
    <lineage>
        <taxon>Eukaryota</taxon>
        <taxon>Viridiplantae</taxon>
        <taxon>Chlorophyta</taxon>
        <taxon>Mamiellophyceae</taxon>
        <taxon>Mamiellales</taxon>
        <taxon>Bathycoccaceae</taxon>
        <taxon>Ostreococcus</taxon>
    </lineage>
</organism>